<sequence length="717" mass="79060">MTTLDGHDLPQPPTNPPSVGQSAVGNTGPTVQVGGSNHGNINITRLPKLPVIPIPRDDQKAALEPVWAHTPTPQRAANLLAAHGLAVIMGERGTGRRISAVRALHTHLSTPAGPPQLFYLVADWDEDEAPEREVLPEPVAGHGYLIDATSRFFSEDAARTLTAWAEELHDAGSCLVITRNQRDWRGDSRFEIEAVRPDAIQVARNHLAAWGSHAQAGWLQQDVERSATRGLLRQAAPDRTVGVLSDLITRSVSPDDAFAIAERLRGIAPERLAKAVERIDASSPPEREQGIQELRRIREEVLLWTDFLEQTLTGTGTRGQDRVMLLAAAYLEGAPIERCIKAATVFGARDEAVARRYREGRSPRRRLRDVGVDITSSDTAAFHSRPGLARSAIRMDWHHWADEREATTRWLARITAPDGVARKWTEQIGSRLLELSITEVESPFFTLLDTWATIYPDEQYLRIVTALIAQAAETEELARDAHKQLLDWAKKPDAHRRKVVAWACSGRYGMRWPHMALVRLRHILAVDDEATRIAATALTAYAAASTEGFQRVVETVETWLEKHQTHLAGPRAFLALTDPAYNVLDTLVSAAQVAPAVRDFLINGWMQTLRQPDVRDDAHQVLLGWARAAHEGRLDRTATFGILTDVRNAHTPLDAMSRFLYGSPDQDDHALIEARLALANLRACSHTQCSEPHCPLKEAAGSLPDTSAAGGTGEPRS</sequence>
<evidence type="ECO:0008006" key="4">
    <source>
        <dbReference type="Google" id="ProtNLM"/>
    </source>
</evidence>
<feature type="compositionally biased region" description="Polar residues" evidence="1">
    <location>
        <begin position="17"/>
        <end position="40"/>
    </location>
</feature>
<organism evidence="2 3">
    <name type="scientific">Streptomyces levis</name>
    <dbReference type="NCBI Taxonomy" id="285566"/>
    <lineage>
        <taxon>Bacteria</taxon>
        <taxon>Bacillati</taxon>
        <taxon>Actinomycetota</taxon>
        <taxon>Actinomycetes</taxon>
        <taxon>Kitasatosporales</taxon>
        <taxon>Streptomycetaceae</taxon>
        <taxon>Streptomyces</taxon>
    </lineage>
</organism>
<dbReference type="RefSeq" id="WP_344543752.1">
    <property type="nucleotide sequence ID" value="NZ_BAAATM010000026.1"/>
</dbReference>
<reference evidence="2 3" key="1">
    <citation type="journal article" date="2019" name="Int. J. Syst. Evol. Microbiol.">
        <title>The Global Catalogue of Microorganisms (GCM) 10K type strain sequencing project: providing services to taxonomists for standard genome sequencing and annotation.</title>
        <authorList>
            <consortium name="The Broad Institute Genomics Platform"/>
            <consortium name="The Broad Institute Genome Sequencing Center for Infectious Disease"/>
            <person name="Wu L."/>
            <person name="Ma J."/>
        </authorList>
    </citation>
    <scope>NUCLEOTIDE SEQUENCE [LARGE SCALE GENOMIC DNA]</scope>
    <source>
        <strain evidence="2 3">JCM 6924</strain>
    </source>
</reference>
<name>A0ABN3P3L3_9ACTN</name>
<gene>
    <name evidence="2" type="ORF">GCM10010423_69140</name>
</gene>
<keyword evidence="3" id="KW-1185">Reference proteome</keyword>
<feature type="region of interest" description="Disordered" evidence="1">
    <location>
        <begin position="1"/>
        <end position="40"/>
    </location>
</feature>
<comment type="caution">
    <text evidence="2">The sequence shown here is derived from an EMBL/GenBank/DDBJ whole genome shotgun (WGS) entry which is preliminary data.</text>
</comment>
<dbReference type="EMBL" id="BAAATM010000026">
    <property type="protein sequence ID" value="GAA2557616.1"/>
    <property type="molecule type" value="Genomic_DNA"/>
</dbReference>
<proteinExistence type="predicted"/>
<accession>A0ABN3P3L3</accession>
<evidence type="ECO:0000313" key="3">
    <source>
        <dbReference type="Proteomes" id="UP001501095"/>
    </source>
</evidence>
<evidence type="ECO:0000313" key="2">
    <source>
        <dbReference type="EMBL" id="GAA2557616.1"/>
    </source>
</evidence>
<dbReference type="Proteomes" id="UP001501095">
    <property type="component" value="Unassembled WGS sequence"/>
</dbReference>
<feature type="region of interest" description="Disordered" evidence="1">
    <location>
        <begin position="695"/>
        <end position="717"/>
    </location>
</feature>
<protein>
    <recommendedName>
        <fullName evidence="4">LigA protein</fullName>
    </recommendedName>
</protein>
<evidence type="ECO:0000256" key="1">
    <source>
        <dbReference type="SAM" id="MobiDB-lite"/>
    </source>
</evidence>